<dbReference type="InterPro" id="IPR016215">
    <property type="entry name" value="NTA_MOA"/>
</dbReference>
<dbReference type="PANTHER" id="PTHR30011">
    <property type="entry name" value="ALKANESULFONATE MONOOXYGENASE-RELATED"/>
    <property type="match status" value="1"/>
</dbReference>
<dbReference type="PIRSF" id="PIRSF000337">
    <property type="entry name" value="NTA_MOA"/>
    <property type="match status" value="1"/>
</dbReference>
<evidence type="ECO:0000313" key="8">
    <source>
        <dbReference type="EMBL" id="PLP98472.1"/>
    </source>
</evidence>
<dbReference type="PANTHER" id="PTHR30011:SF16">
    <property type="entry name" value="C2H2 FINGER DOMAIN TRANSCRIPTION FACTOR (EUROFUNG)-RELATED"/>
    <property type="match status" value="1"/>
</dbReference>
<feature type="domain" description="Luciferase-like" evidence="7">
    <location>
        <begin position="26"/>
        <end position="393"/>
    </location>
</feature>
<keyword evidence="3" id="KW-0560">Oxidoreductase</keyword>
<comment type="caution">
    <text evidence="8">The sequence shown here is derived from an EMBL/GenBank/DDBJ whole genome shotgun (WGS) entry which is preliminary data.</text>
</comment>
<dbReference type="RefSeq" id="WP_101683487.1">
    <property type="nucleotide sequence ID" value="NZ_PJRP01000011.1"/>
</dbReference>
<evidence type="ECO:0000256" key="6">
    <source>
        <dbReference type="PIRSR" id="PIRSR000337-1"/>
    </source>
</evidence>
<dbReference type="GO" id="GO:0004497">
    <property type="term" value="F:monooxygenase activity"/>
    <property type="evidence" value="ECO:0007669"/>
    <property type="project" value="UniProtKB-KW"/>
</dbReference>
<protein>
    <submittedName>
        <fullName evidence="8">LLM class flavin-dependent oxidoreductase</fullName>
    </submittedName>
</protein>
<dbReference type="Pfam" id="PF00296">
    <property type="entry name" value="Bac_luciferase"/>
    <property type="match status" value="1"/>
</dbReference>
<keyword evidence="1 6" id="KW-0285">Flavoprotein</keyword>
<sequence>MSKTPRQMALVAFLQAQNCSNYVGSWRHPSSMTDYLSPEYYQRIARTLEDGKFDMAFFDDRLAMPDIYGASHRDTVKYGVRAVKLEPTSVLMAMAMVTSKLGLGATYSTTYYEPFHVARLFATLDLMTKGRVAWNVVTSMNDSEAANFGHEEHLEHDLRYDRADEFMEVVMGHWDTWREGAMHPNKETGLFADPDMVRRLDHAGQFFQSRGPLTVPRSAQGHPVILQAGQSGRGLAFAARWAEVVFAKYPTLENGKKQYQSLKDGVANAGRDPDSLKVAPELKIIVADSESQAQEQRELIASLSRPIDGLTMIGETLNIDFSGRPYDQPFTDEELAAVSWQSLRDKVVQVSGKRNPSVKDFVEASGRGTLNDGPVFCGTGVQVADQMEEWFKTACDGFVLSATSVPGTYEDIVRLVIPELQKRGLFRKEYGESTLRGNLGMARPGAGDWRRVAA</sequence>
<feature type="binding site" evidence="6">
    <location>
        <position position="106"/>
    </location>
    <ligand>
        <name>FMN</name>
        <dbReference type="ChEBI" id="CHEBI:58210"/>
    </ligand>
</feature>
<dbReference type="EMBL" id="PJRP01000011">
    <property type="protein sequence ID" value="PLP98472.1"/>
    <property type="molecule type" value="Genomic_DNA"/>
</dbReference>
<keyword evidence="4" id="KW-0503">Monooxygenase</keyword>
<evidence type="ECO:0000259" key="7">
    <source>
        <dbReference type="Pfam" id="PF00296"/>
    </source>
</evidence>
<feature type="binding site" evidence="6">
    <location>
        <position position="160"/>
    </location>
    <ligand>
        <name>FMN</name>
        <dbReference type="ChEBI" id="CHEBI:58210"/>
    </ligand>
</feature>
<dbReference type="InterPro" id="IPR011251">
    <property type="entry name" value="Luciferase-like_dom"/>
</dbReference>
<organism evidence="8 9">
    <name type="scientific">Cupriavidus pauculus</name>
    <dbReference type="NCBI Taxonomy" id="82633"/>
    <lineage>
        <taxon>Bacteria</taxon>
        <taxon>Pseudomonadati</taxon>
        <taxon>Pseudomonadota</taxon>
        <taxon>Betaproteobacteria</taxon>
        <taxon>Burkholderiales</taxon>
        <taxon>Burkholderiaceae</taxon>
        <taxon>Cupriavidus</taxon>
    </lineage>
</organism>
<name>A0A2N5C8E3_9BURK</name>
<evidence type="ECO:0000256" key="4">
    <source>
        <dbReference type="ARBA" id="ARBA00023033"/>
    </source>
</evidence>
<feature type="binding site" evidence="6">
    <location>
        <position position="156"/>
    </location>
    <ligand>
        <name>FMN</name>
        <dbReference type="ChEBI" id="CHEBI:58210"/>
    </ligand>
</feature>
<dbReference type="OrthoDB" id="4505903at2"/>
<dbReference type="AlphaFoldDB" id="A0A2N5C8E3"/>
<evidence type="ECO:0000256" key="2">
    <source>
        <dbReference type="ARBA" id="ARBA00022643"/>
    </source>
</evidence>
<evidence type="ECO:0000256" key="1">
    <source>
        <dbReference type="ARBA" id="ARBA00022630"/>
    </source>
</evidence>
<dbReference type="InterPro" id="IPR051260">
    <property type="entry name" value="Diverse_substr_monoxygenases"/>
</dbReference>
<reference evidence="8 9" key="1">
    <citation type="submission" date="2017-12" db="EMBL/GenBank/DDBJ databases">
        <title>Genome sequence of the active heterotrophic nitrifier-denitrifier, Cupriavidus pauculus UM1.</title>
        <authorList>
            <person name="Putonti C."/>
            <person name="Castignetti D."/>
        </authorList>
    </citation>
    <scope>NUCLEOTIDE SEQUENCE [LARGE SCALE GENOMIC DNA]</scope>
    <source>
        <strain evidence="8 9">UM1</strain>
    </source>
</reference>
<comment type="similarity">
    <text evidence="5">Belongs to the NtaA/SnaA/DszA monooxygenase family.</text>
</comment>
<gene>
    <name evidence="8" type="ORF">CYJ10_21520</name>
</gene>
<feature type="binding site" evidence="6">
    <location>
        <position position="231"/>
    </location>
    <ligand>
        <name>FMN</name>
        <dbReference type="ChEBI" id="CHEBI:58210"/>
    </ligand>
</feature>
<evidence type="ECO:0000256" key="3">
    <source>
        <dbReference type="ARBA" id="ARBA00023002"/>
    </source>
</evidence>
<dbReference type="NCBIfam" id="TIGR03860">
    <property type="entry name" value="FMN_nitrolo"/>
    <property type="match status" value="1"/>
</dbReference>
<dbReference type="CDD" id="cd01095">
    <property type="entry name" value="Nitrilotriacetate_monoxgenase"/>
    <property type="match status" value="1"/>
</dbReference>
<dbReference type="Proteomes" id="UP000234341">
    <property type="component" value="Unassembled WGS sequence"/>
</dbReference>
<evidence type="ECO:0000313" key="9">
    <source>
        <dbReference type="Proteomes" id="UP000234341"/>
    </source>
</evidence>
<feature type="binding site" evidence="6">
    <location>
        <position position="60"/>
    </location>
    <ligand>
        <name>FMN</name>
        <dbReference type="ChEBI" id="CHEBI:58210"/>
    </ligand>
</feature>
<dbReference type="SUPFAM" id="SSF51679">
    <property type="entry name" value="Bacterial luciferase-like"/>
    <property type="match status" value="1"/>
</dbReference>
<proteinExistence type="inferred from homology"/>
<evidence type="ECO:0000256" key="5">
    <source>
        <dbReference type="ARBA" id="ARBA00033748"/>
    </source>
</evidence>
<dbReference type="GO" id="GO:0016705">
    <property type="term" value="F:oxidoreductase activity, acting on paired donors, with incorporation or reduction of molecular oxygen"/>
    <property type="evidence" value="ECO:0007669"/>
    <property type="project" value="InterPro"/>
</dbReference>
<keyword evidence="2 6" id="KW-0288">FMN</keyword>
<accession>A0A2N5C8E3</accession>
<dbReference type="InterPro" id="IPR036661">
    <property type="entry name" value="Luciferase-like_sf"/>
</dbReference>
<dbReference type="Gene3D" id="3.20.20.30">
    <property type="entry name" value="Luciferase-like domain"/>
    <property type="match status" value="1"/>
</dbReference>